<evidence type="ECO:0000256" key="6">
    <source>
        <dbReference type="ARBA" id="ARBA00022842"/>
    </source>
</evidence>
<evidence type="ECO:0000256" key="2">
    <source>
        <dbReference type="ARBA" id="ARBA00005893"/>
    </source>
</evidence>
<comment type="cofactor">
    <cofactor evidence="1 7">
        <name>Mg(2+)</name>
        <dbReference type="ChEBI" id="CHEBI:18420"/>
    </cofactor>
</comment>
<dbReference type="PANTHER" id="PTHR21485">
    <property type="entry name" value="HAD SUPERFAMILY MEMBERS CMAS AND KDSC"/>
    <property type="match status" value="1"/>
</dbReference>
<keyword evidence="4 7" id="KW-0479">Metal-binding</keyword>
<organism evidence="8 9">
    <name type="scientific">Olivibacter domesticus</name>
    <name type="common">Pseudosphingobacterium domesticum</name>
    <dbReference type="NCBI Taxonomy" id="407022"/>
    <lineage>
        <taxon>Bacteria</taxon>
        <taxon>Pseudomonadati</taxon>
        <taxon>Bacteroidota</taxon>
        <taxon>Sphingobacteriia</taxon>
        <taxon>Sphingobacteriales</taxon>
        <taxon>Sphingobacteriaceae</taxon>
        <taxon>Olivibacter</taxon>
    </lineage>
</organism>
<dbReference type="EMBL" id="FOAF01000002">
    <property type="protein sequence ID" value="SEL35031.1"/>
    <property type="molecule type" value="Genomic_DNA"/>
</dbReference>
<protein>
    <submittedName>
        <fullName evidence="8">3-deoxy-D-manno-octulosonate 8-phosphate phosphatase (KDO 8-P phosphatase)</fullName>
    </submittedName>
</protein>
<evidence type="ECO:0000256" key="5">
    <source>
        <dbReference type="ARBA" id="ARBA00022801"/>
    </source>
</evidence>
<evidence type="ECO:0000313" key="8">
    <source>
        <dbReference type="EMBL" id="SEL35031.1"/>
    </source>
</evidence>
<gene>
    <name evidence="8" type="ORF">SAMN05661044_02239</name>
</gene>
<evidence type="ECO:0000256" key="1">
    <source>
        <dbReference type="ARBA" id="ARBA00001946"/>
    </source>
</evidence>
<dbReference type="InterPro" id="IPR023214">
    <property type="entry name" value="HAD_sf"/>
</dbReference>
<dbReference type="NCBIfam" id="TIGR01670">
    <property type="entry name" value="KdsC-phosphatas"/>
    <property type="match status" value="1"/>
</dbReference>
<dbReference type="InterPro" id="IPR050793">
    <property type="entry name" value="CMP-NeuNAc_synthase"/>
</dbReference>
<evidence type="ECO:0000313" key="9">
    <source>
        <dbReference type="Proteomes" id="UP000199421"/>
    </source>
</evidence>
<proteinExistence type="inferred from homology"/>
<keyword evidence="9" id="KW-1185">Reference proteome</keyword>
<evidence type="ECO:0000256" key="4">
    <source>
        <dbReference type="ARBA" id="ARBA00022723"/>
    </source>
</evidence>
<dbReference type="SFLD" id="SFLDG01138">
    <property type="entry name" value="C1.6.2:_Deoxy-d-mannose-octulo"/>
    <property type="match status" value="1"/>
</dbReference>
<dbReference type="SFLD" id="SFLDS00003">
    <property type="entry name" value="Haloacid_Dehalogenase"/>
    <property type="match status" value="1"/>
</dbReference>
<dbReference type="SUPFAM" id="SSF56784">
    <property type="entry name" value="HAD-like"/>
    <property type="match status" value="1"/>
</dbReference>
<dbReference type="OrthoDB" id="9805604at2"/>
<dbReference type="InterPro" id="IPR036412">
    <property type="entry name" value="HAD-like_sf"/>
</dbReference>
<keyword evidence="5" id="KW-0378">Hydrolase</keyword>
<dbReference type="Gene3D" id="3.40.50.1000">
    <property type="entry name" value="HAD superfamily/HAD-like"/>
    <property type="match status" value="1"/>
</dbReference>
<dbReference type="PANTHER" id="PTHR21485:SF3">
    <property type="entry name" value="N-ACYLNEURAMINATE CYTIDYLYLTRANSFERASE"/>
    <property type="match status" value="1"/>
</dbReference>
<dbReference type="STRING" id="407022.SAMN05661044_02239"/>
<comment type="similarity">
    <text evidence="2">Belongs to the KdsC family.</text>
</comment>
<sequence length="172" mass="19020">MLFDKLKRVKAFILDVDGVLTNGEVLVTEQGEQLRSFNIRDGYALQLAVKKGFSIAVITGGRSEGVRLRLEGLGIIDTFMGIQDKITCFNKWLNEQQFQAGDVLYMGDDIPDLTIMREVGIAACPNDAVEEIKAVSHYISSKDGGKGAVRDVIEKVLKLQNKWDDDVAVKSI</sequence>
<dbReference type="GO" id="GO:0046872">
    <property type="term" value="F:metal ion binding"/>
    <property type="evidence" value="ECO:0007669"/>
    <property type="project" value="UniProtKB-KW"/>
</dbReference>
<feature type="binding site" evidence="7">
    <location>
        <position position="108"/>
    </location>
    <ligand>
        <name>Mg(2+)</name>
        <dbReference type="ChEBI" id="CHEBI:18420"/>
    </ligand>
</feature>
<dbReference type="GO" id="GO:0008781">
    <property type="term" value="F:N-acylneuraminate cytidylyltransferase activity"/>
    <property type="evidence" value="ECO:0007669"/>
    <property type="project" value="TreeGrafter"/>
</dbReference>
<dbReference type="InterPro" id="IPR010023">
    <property type="entry name" value="KdsC_fam"/>
</dbReference>
<name>A0A1H7PGX0_OLID1</name>
<evidence type="ECO:0000256" key="7">
    <source>
        <dbReference type="PIRSR" id="PIRSR006118-2"/>
    </source>
</evidence>
<dbReference type="RefSeq" id="WP_093323991.1">
    <property type="nucleotide sequence ID" value="NZ_FOAF01000002.1"/>
</dbReference>
<keyword evidence="6 7" id="KW-0460">Magnesium</keyword>
<dbReference type="FunFam" id="3.40.50.1000:FF:000029">
    <property type="entry name" value="3-deoxy-D-manno-octulosonate 8-phosphate phosphatase KdsC"/>
    <property type="match status" value="1"/>
</dbReference>
<reference evidence="9" key="1">
    <citation type="submission" date="2016-10" db="EMBL/GenBank/DDBJ databases">
        <authorList>
            <person name="Varghese N."/>
            <person name="Submissions S."/>
        </authorList>
    </citation>
    <scope>NUCLEOTIDE SEQUENCE [LARGE SCALE GENOMIC DNA]</scope>
    <source>
        <strain evidence="9">DSM 18733</strain>
    </source>
</reference>
<dbReference type="AlphaFoldDB" id="A0A1H7PGX0"/>
<dbReference type="Proteomes" id="UP000199421">
    <property type="component" value="Unassembled WGS sequence"/>
</dbReference>
<accession>A0A1H7PGX0</accession>
<feature type="binding site" evidence="7">
    <location>
        <position position="17"/>
    </location>
    <ligand>
        <name>substrate</name>
    </ligand>
</feature>
<dbReference type="PIRSF" id="PIRSF006118">
    <property type="entry name" value="KDO8-P_Ptase"/>
    <property type="match status" value="1"/>
</dbReference>
<evidence type="ECO:0000256" key="3">
    <source>
        <dbReference type="ARBA" id="ARBA00011881"/>
    </source>
</evidence>
<feature type="binding site" evidence="7">
    <location>
        <position position="15"/>
    </location>
    <ligand>
        <name>Mg(2+)</name>
        <dbReference type="ChEBI" id="CHEBI:18420"/>
    </ligand>
</feature>
<dbReference type="CDD" id="cd01630">
    <property type="entry name" value="HAD_KDO-like"/>
    <property type="match status" value="1"/>
</dbReference>
<dbReference type="SFLD" id="SFLDG01136">
    <property type="entry name" value="C1.6:_Phosphoserine_Phosphatas"/>
    <property type="match status" value="1"/>
</dbReference>
<dbReference type="GO" id="GO:0016788">
    <property type="term" value="F:hydrolase activity, acting on ester bonds"/>
    <property type="evidence" value="ECO:0007669"/>
    <property type="project" value="InterPro"/>
</dbReference>
<comment type="subunit">
    <text evidence="3">Homotetramer.</text>
</comment>